<evidence type="ECO:0000313" key="1">
    <source>
        <dbReference type="EMBL" id="MBC5834121.1"/>
    </source>
</evidence>
<protein>
    <recommendedName>
        <fullName evidence="3">DUF3836 domain-containing protein</fullName>
    </recommendedName>
</protein>
<proteinExistence type="predicted"/>
<reference evidence="1 2" key="1">
    <citation type="submission" date="2020-08" db="EMBL/GenBank/DDBJ databases">
        <title>Description of novel Flavobacterium F-408 isolate.</title>
        <authorList>
            <person name="Saticioglu I.B."/>
            <person name="Duman M."/>
            <person name="Altun S."/>
        </authorList>
    </citation>
    <scope>NUCLEOTIDE SEQUENCE [LARGE SCALE GENOMIC DNA]</scope>
    <source>
        <strain evidence="1 2">F-408</strain>
    </source>
</reference>
<name>A0ABR7IWF6_9FLAO</name>
<organism evidence="1 2">
    <name type="scientific">Flavobacterium bernardetii</name>
    <dbReference type="NCBI Taxonomy" id="2813823"/>
    <lineage>
        <taxon>Bacteria</taxon>
        <taxon>Pseudomonadati</taxon>
        <taxon>Bacteroidota</taxon>
        <taxon>Flavobacteriia</taxon>
        <taxon>Flavobacteriales</taxon>
        <taxon>Flavobacteriaceae</taxon>
        <taxon>Flavobacterium</taxon>
    </lineage>
</organism>
<dbReference type="Proteomes" id="UP000605990">
    <property type="component" value="Unassembled WGS sequence"/>
</dbReference>
<dbReference type="EMBL" id="JACRUN010000001">
    <property type="protein sequence ID" value="MBC5834121.1"/>
    <property type="molecule type" value="Genomic_DNA"/>
</dbReference>
<comment type="caution">
    <text evidence="1">The sequence shown here is derived from an EMBL/GenBank/DDBJ whole genome shotgun (WGS) entry which is preliminary data.</text>
</comment>
<evidence type="ECO:0008006" key="3">
    <source>
        <dbReference type="Google" id="ProtNLM"/>
    </source>
</evidence>
<keyword evidence="2" id="KW-1185">Reference proteome</keyword>
<dbReference type="RefSeq" id="WP_166125333.1">
    <property type="nucleotide sequence ID" value="NZ_JAANOQ010000001.1"/>
</dbReference>
<sequence>MKTHTFFIIVFLMITKSYSQETSKIKDIDVIVNTINQSNYQITRDTIILDKPEYGLKTKTYLTMKVDKNQLKKYENLVYTTMSLDGNSREMTTSTTFYYNENKLIKVEEYMMEGSNKKVMDWYYFEDKPLYYTLKSEKAEGRAKLLLSMSEAMLKQIIK</sequence>
<gene>
    <name evidence="1" type="ORF">H8R27_04410</name>
</gene>
<accession>A0ABR7IWF6</accession>
<evidence type="ECO:0000313" key="2">
    <source>
        <dbReference type="Proteomes" id="UP000605990"/>
    </source>
</evidence>